<proteinExistence type="predicted"/>
<organism evidence="3 4">
    <name type="scientific">Plutella xylostella</name>
    <name type="common">Diamondback moth</name>
    <name type="synonym">Plutella maculipennis</name>
    <dbReference type="NCBI Taxonomy" id="51655"/>
    <lineage>
        <taxon>Eukaryota</taxon>
        <taxon>Metazoa</taxon>
        <taxon>Ecdysozoa</taxon>
        <taxon>Arthropoda</taxon>
        <taxon>Hexapoda</taxon>
        <taxon>Insecta</taxon>
        <taxon>Pterygota</taxon>
        <taxon>Neoptera</taxon>
        <taxon>Endopterygota</taxon>
        <taxon>Lepidoptera</taxon>
        <taxon>Glossata</taxon>
        <taxon>Ditrysia</taxon>
        <taxon>Yponomeutoidea</taxon>
        <taxon>Plutellidae</taxon>
        <taxon>Plutella</taxon>
    </lineage>
</organism>
<evidence type="ECO:0000256" key="2">
    <source>
        <dbReference type="SAM" id="MobiDB-lite"/>
    </source>
</evidence>
<evidence type="ECO:0000313" key="4">
    <source>
        <dbReference type="Proteomes" id="UP000823941"/>
    </source>
</evidence>
<feature type="compositionally biased region" description="Polar residues" evidence="2">
    <location>
        <begin position="376"/>
        <end position="390"/>
    </location>
</feature>
<reference evidence="3 4" key="1">
    <citation type="submission" date="2021-06" db="EMBL/GenBank/DDBJ databases">
        <title>A haploid diamondback moth (Plutella xylostella L.) genome assembly resolves 31 chromosomes and identifies a diamide resistance mutation.</title>
        <authorList>
            <person name="Ward C.M."/>
            <person name="Perry K.D."/>
            <person name="Baker G."/>
            <person name="Powis K."/>
            <person name="Heckel D.G."/>
            <person name="Baxter S.W."/>
        </authorList>
    </citation>
    <scope>NUCLEOTIDE SEQUENCE [LARGE SCALE GENOMIC DNA]</scope>
    <source>
        <strain evidence="3 4">LV</strain>
        <tissue evidence="3">Single pupa</tissue>
    </source>
</reference>
<accession>A0ABQ7QNQ7</accession>
<protein>
    <submittedName>
        <fullName evidence="3">Uncharacterized protein</fullName>
    </submittedName>
</protein>
<dbReference type="EMBL" id="JAHIBW010000011">
    <property type="protein sequence ID" value="KAG7306667.1"/>
    <property type="molecule type" value="Genomic_DNA"/>
</dbReference>
<name>A0ABQ7QNQ7_PLUXY</name>
<feature type="region of interest" description="Disordered" evidence="2">
    <location>
        <begin position="105"/>
        <end position="186"/>
    </location>
</feature>
<feature type="region of interest" description="Disordered" evidence="2">
    <location>
        <begin position="376"/>
        <end position="396"/>
    </location>
</feature>
<comment type="caution">
    <text evidence="3">The sequence shown here is derived from an EMBL/GenBank/DDBJ whole genome shotgun (WGS) entry which is preliminary data.</text>
</comment>
<evidence type="ECO:0000313" key="3">
    <source>
        <dbReference type="EMBL" id="KAG7306667.1"/>
    </source>
</evidence>
<dbReference type="Proteomes" id="UP000823941">
    <property type="component" value="Chromosome 11"/>
</dbReference>
<feature type="coiled-coil region" evidence="1">
    <location>
        <begin position="52"/>
        <end position="93"/>
    </location>
</feature>
<sequence>MNIFENITFRRKRSGSEGNCESNNTMTTVSDRTIDGTTNSLPDTSVENDERYCELEQQIKQLELELNTAHQEVQNLNLENSQLKRTIEDLSKKQDMINKVTEALKNDVATPKKGQGKGKINHSTPAKSTRKSAKKVSVGQNSHSHKSPHTPGQPMVTRSPEPNIENAKKSTLTSGKYKKTHQSLAKASTNKFRTPMETKRKVKLCILNGNIQSGTVDLLDGTFGSSEFTYCHYKHTNSNIDVLLTNIDTKLQGFNLSDYCIIMIGESDFLTTNNYLELVTRIRQKLMKITHTNIIICLPTYVCGAGLYNCRVEMFNTLLSLDVMTHKYALLFDTNSDLAYSMFSERTGRLNFHGLQNIIKNLYEIITPMVQFSKQKESTNSPNNHSSENVNELFRV</sequence>
<evidence type="ECO:0000256" key="1">
    <source>
        <dbReference type="SAM" id="Coils"/>
    </source>
</evidence>
<gene>
    <name evidence="3" type="ORF">JYU34_008087</name>
</gene>
<keyword evidence="1" id="KW-0175">Coiled coil</keyword>
<dbReference type="Gene3D" id="1.20.5.1700">
    <property type="match status" value="1"/>
</dbReference>
<keyword evidence="4" id="KW-1185">Reference proteome</keyword>